<evidence type="ECO:0000313" key="3">
    <source>
        <dbReference type="EMBL" id="WOG87495.1"/>
    </source>
</evidence>
<sequence length="269" mass="30448">MGSFSHLGIGLSFLFGCLLLGFIAELYYVLWWKKRLRNRAIQDPSEPTTEVSYMFCWRSPVGSSRKQELPISIKRPTNGLDQDLQMLKNYNGEEGIESELMRLHNLCGPPRFLFTIKEETKEDLESEDGRSRGEISFSRKGSRSKSLGELLACVETPYLTPLASPSLKSQSLECYNHHGFNPLFESSTDAEINKLRFSPPPKFKFLRDAEEKLMKKLMEAAERKCLYKVEEKDESLGSVVSESKSVQSHPTASSQVLPLSTSPPELKTV</sequence>
<keyword evidence="4" id="KW-1185">Reference proteome</keyword>
<dbReference type="EMBL" id="CP093344">
    <property type="protein sequence ID" value="WOG87495.1"/>
    <property type="molecule type" value="Genomic_DNA"/>
</dbReference>
<dbReference type="PANTHER" id="PTHR34054">
    <property type="entry name" value="EXPRESSED PROTEIN"/>
    <property type="match status" value="1"/>
</dbReference>
<dbReference type="PANTHER" id="PTHR34054:SF16">
    <property type="entry name" value="MEMBRANE LIPOPROTEIN"/>
    <property type="match status" value="1"/>
</dbReference>
<keyword evidence="2" id="KW-0812">Transmembrane</keyword>
<dbReference type="InterPro" id="IPR045884">
    <property type="entry name" value="At5g59350-like"/>
</dbReference>
<evidence type="ECO:0000313" key="4">
    <source>
        <dbReference type="Proteomes" id="UP000077755"/>
    </source>
</evidence>
<name>A0AAF1APE6_DAUCS</name>
<evidence type="ECO:0000256" key="2">
    <source>
        <dbReference type="SAM" id="Phobius"/>
    </source>
</evidence>
<feature type="transmembrane region" description="Helical" evidence="2">
    <location>
        <begin position="6"/>
        <end position="30"/>
    </location>
</feature>
<evidence type="ECO:0000256" key="1">
    <source>
        <dbReference type="SAM" id="MobiDB-lite"/>
    </source>
</evidence>
<dbReference type="KEGG" id="dcr:108208859"/>
<organism evidence="3 4">
    <name type="scientific">Daucus carota subsp. sativus</name>
    <name type="common">Carrot</name>
    <dbReference type="NCBI Taxonomy" id="79200"/>
    <lineage>
        <taxon>Eukaryota</taxon>
        <taxon>Viridiplantae</taxon>
        <taxon>Streptophyta</taxon>
        <taxon>Embryophyta</taxon>
        <taxon>Tracheophyta</taxon>
        <taxon>Spermatophyta</taxon>
        <taxon>Magnoliopsida</taxon>
        <taxon>eudicotyledons</taxon>
        <taxon>Gunneridae</taxon>
        <taxon>Pentapetalae</taxon>
        <taxon>asterids</taxon>
        <taxon>campanulids</taxon>
        <taxon>Apiales</taxon>
        <taxon>Apiaceae</taxon>
        <taxon>Apioideae</taxon>
        <taxon>Scandiceae</taxon>
        <taxon>Daucinae</taxon>
        <taxon>Daucus</taxon>
        <taxon>Daucus sect. Daucus</taxon>
    </lineage>
</organism>
<keyword evidence="2" id="KW-1133">Transmembrane helix</keyword>
<feature type="compositionally biased region" description="Polar residues" evidence="1">
    <location>
        <begin position="238"/>
        <end position="263"/>
    </location>
</feature>
<reference evidence="3" key="2">
    <citation type="submission" date="2022-03" db="EMBL/GenBank/DDBJ databases">
        <title>Draft title - Genomic analysis of global carrot germplasm unveils the trajectory of domestication and the origin of high carotenoid orange carrot.</title>
        <authorList>
            <person name="Iorizzo M."/>
            <person name="Ellison S."/>
            <person name="Senalik D."/>
            <person name="Macko-Podgorni A."/>
            <person name="Grzebelus D."/>
            <person name="Bostan H."/>
            <person name="Rolling W."/>
            <person name="Curaba J."/>
            <person name="Simon P."/>
        </authorList>
    </citation>
    <scope>NUCLEOTIDE SEQUENCE</scope>
    <source>
        <tissue evidence="3">Leaf</tissue>
    </source>
</reference>
<feature type="region of interest" description="Disordered" evidence="1">
    <location>
        <begin position="231"/>
        <end position="269"/>
    </location>
</feature>
<accession>A0AAF1APE6</accession>
<reference evidence="3" key="1">
    <citation type="journal article" date="2016" name="Nat. Genet.">
        <title>A high-quality carrot genome assembly provides new insights into carotenoid accumulation and asterid genome evolution.</title>
        <authorList>
            <person name="Iorizzo M."/>
            <person name="Ellison S."/>
            <person name="Senalik D."/>
            <person name="Zeng P."/>
            <person name="Satapoomin P."/>
            <person name="Huang J."/>
            <person name="Bowman M."/>
            <person name="Iovene M."/>
            <person name="Sanseverino W."/>
            <person name="Cavagnaro P."/>
            <person name="Yildiz M."/>
            <person name="Macko-Podgorni A."/>
            <person name="Moranska E."/>
            <person name="Grzebelus E."/>
            <person name="Grzebelus D."/>
            <person name="Ashrafi H."/>
            <person name="Zheng Z."/>
            <person name="Cheng S."/>
            <person name="Spooner D."/>
            <person name="Van Deynze A."/>
            <person name="Simon P."/>
        </authorList>
    </citation>
    <scope>NUCLEOTIDE SEQUENCE</scope>
    <source>
        <tissue evidence="3">Leaf</tissue>
    </source>
</reference>
<proteinExistence type="predicted"/>
<gene>
    <name evidence="3" type="ORF">DCAR_0206723</name>
</gene>
<keyword evidence="2" id="KW-0472">Membrane</keyword>
<dbReference type="Proteomes" id="UP000077755">
    <property type="component" value="Chromosome 2"/>
</dbReference>
<dbReference type="AlphaFoldDB" id="A0AAF1APE6"/>
<protein>
    <submittedName>
        <fullName evidence="3">Uncharacterized protein</fullName>
    </submittedName>
</protein>